<dbReference type="EMBL" id="CAXAMM010013113">
    <property type="protein sequence ID" value="CAK9030478.1"/>
    <property type="molecule type" value="Genomic_DNA"/>
</dbReference>
<evidence type="ECO:0000313" key="3">
    <source>
        <dbReference type="Proteomes" id="UP001642464"/>
    </source>
</evidence>
<gene>
    <name evidence="2" type="ORF">SCF082_LOCUS19220</name>
</gene>
<reference evidence="2 3" key="1">
    <citation type="submission" date="2024-02" db="EMBL/GenBank/DDBJ databases">
        <authorList>
            <person name="Chen Y."/>
            <person name="Shah S."/>
            <person name="Dougan E. K."/>
            <person name="Thang M."/>
            <person name="Chan C."/>
        </authorList>
    </citation>
    <scope>NUCLEOTIDE SEQUENCE [LARGE SCALE GENOMIC DNA]</scope>
</reference>
<protein>
    <submittedName>
        <fullName evidence="2">Uncharacterized protein</fullName>
    </submittedName>
</protein>
<feature type="region of interest" description="Disordered" evidence="1">
    <location>
        <begin position="18"/>
        <end position="41"/>
    </location>
</feature>
<name>A0ABP0KUA3_9DINO</name>
<sequence>MPSCEGIDLLKTLSTVEAKHGSTPDLQVRATPEKGTGSSQAIGLGAASSRLGHEAFPPHWITFEHRYRGGFIEHELFNLLPFTYYIFSVQARYPKVGTRAWCGAPVESPEWTEVLATKSGQQLSHPIILEPAVAYQDPPTPLPVPERAEEENRCDQK</sequence>
<evidence type="ECO:0000256" key="1">
    <source>
        <dbReference type="SAM" id="MobiDB-lite"/>
    </source>
</evidence>
<accession>A0ABP0KUA3</accession>
<feature type="region of interest" description="Disordered" evidence="1">
    <location>
        <begin position="135"/>
        <end position="157"/>
    </location>
</feature>
<organism evidence="2 3">
    <name type="scientific">Durusdinium trenchii</name>
    <dbReference type="NCBI Taxonomy" id="1381693"/>
    <lineage>
        <taxon>Eukaryota</taxon>
        <taxon>Sar</taxon>
        <taxon>Alveolata</taxon>
        <taxon>Dinophyceae</taxon>
        <taxon>Suessiales</taxon>
        <taxon>Symbiodiniaceae</taxon>
        <taxon>Durusdinium</taxon>
    </lineage>
</organism>
<evidence type="ECO:0000313" key="2">
    <source>
        <dbReference type="EMBL" id="CAK9030478.1"/>
    </source>
</evidence>
<feature type="compositionally biased region" description="Basic and acidic residues" evidence="1">
    <location>
        <begin position="146"/>
        <end position="157"/>
    </location>
</feature>
<keyword evidence="3" id="KW-1185">Reference proteome</keyword>
<comment type="caution">
    <text evidence="2">The sequence shown here is derived from an EMBL/GenBank/DDBJ whole genome shotgun (WGS) entry which is preliminary data.</text>
</comment>
<proteinExistence type="predicted"/>
<dbReference type="Proteomes" id="UP001642464">
    <property type="component" value="Unassembled WGS sequence"/>
</dbReference>